<protein>
    <recommendedName>
        <fullName evidence="3">F-box domain-containing protein</fullName>
    </recommendedName>
</protein>
<keyword evidence="2" id="KW-1185">Reference proteome</keyword>
<dbReference type="SUPFAM" id="SSF52047">
    <property type="entry name" value="RNI-like"/>
    <property type="match status" value="1"/>
</dbReference>
<sequence length="425" mass="49995">MDEKQVKINQSTSWEYVPDSDTLLEYLDRVDLVELSKCCKSYRNQLNNRIFENLSLGTWKNNNRDAYSELIKSCRLEKTLEFLKTDLDTKLKFVNSFTLNCEVDCDFAEVFVKLFPNIKALFIHGCGVCVCLCSGFSCDLKEGLVTILKGMKRLEHLYLDYIQRYAFYWIVEEQFIPKSIKSLEFGSTGSYDSYDNGVDNCIIYDNIYSSYINLYSLTIISNRMLQNLSFGMPNLQEVEISEYDSLDQSKILEFLRANPQLKKLNIGYIDYNKEILKTILSYRYLEHLSICSVYWEGIEVNDLPPNYSIKYLQISYWVSTPLNLQLINACKSIKTFELETNQKFEDLDWSKLERKINKLKLRYGRYTTNIIEEIDVLRIFNSIYIEPEPYTNDDFNKLINFKLNNYKIIPSTTKSYTLKLINKID</sequence>
<reference evidence="1 2" key="1">
    <citation type="journal article" date="2015" name="Genome Biol. Evol.">
        <title>Phylogenomic analyses indicate that early fungi evolved digesting cell walls of algal ancestors of land plants.</title>
        <authorList>
            <person name="Chang Y."/>
            <person name="Wang S."/>
            <person name="Sekimoto S."/>
            <person name="Aerts A.L."/>
            <person name="Choi C."/>
            <person name="Clum A."/>
            <person name="LaButti K.M."/>
            <person name="Lindquist E.A."/>
            <person name="Yee Ngan C."/>
            <person name="Ohm R.A."/>
            <person name="Salamov A.A."/>
            <person name="Grigoriev I.V."/>
            <person name="Spatafora J.W."/>
            <person name="Berbee M.L."/>
        </authorList>
    </citation>
    <scope>NUCLEOTIDE SEQUENCE [LARGE SCALE GENOMIC DNA]</scope>
    <source>
        <strain evidence="1 2">NRRL 28638</strain>
    </source>
</reference>
<evidence type="ECO:0000313" key="2">
    <source>
        <dbReference type="Proteomes" id="UP000070444"/>
    </source>
</evidence>
<organism evidence="1 2">
    <name type="scientific">Conidiobolus coronatus (strain ATCC 28846 / CBS 209.66 / NRRL 28638)</name>
    <name type="common">Delacroixia coronata</name>
    <dbReference type="NCBI Taxonomy" id="796925"/>
    <lineage>
        <taxon>Eukaryota</taxon>
        <taxon>Fungi</taxon>
        <taxon>Fungi incertae sedis</taxon>
        <taxon>Zoopagomycota</taxon>
        <taxon>Entomophthoromycotina</taxon>
        <taxon>Entomophthoromycetes</taxon>
        <taxon>Entomophthorales</taxon>
        <taxon>Ancylistaceae</taxon>
        <taxon>Conidiobolus</taxon>
    </lineage>
</organism>
<evidence type="ECO:0008006" key="3">
    <source>
        <dbReference type="Google" id="ProtNLM"/>
    </source>
</evidence>
<dbReference type="InterPro" id="IPR032675">
    <property type="entry name" value="LRR_dom_sf"/>
</dbReference>
<accession>A0A137NVP6</accession>
<dbReference type="AlphaFoldDB" id="A0A137NVP6"/>
<evidence type="ECO:0000313" key="1">
    <source>
        <dbReference type="EMBL" id="KXN66739.1"/>
    </source>
</evidence>
<proteinExistence type="predicted"/>
<name>A0A137NVP6_CONC2</name>
<gene>
    <name evidence="1" type="ORF">CONCODRAFT_11349</name>
</gene>
<dbReference type="EMBL" id="KQ964694">
    <property type="protein sequence ID" value="KXN66739.1"/>
    <property type="molecule type" value="Genomic_DNA"/>
</dbReference>
<dbReference type="Proteomes" id="UP000070444">
    <property type="component" value="Unassembled WGS sequence"/>
</dbReference>
<dbReference type="Gene3D" id="3.80.10.10">
    <property type="entry name" value="Ribonuclease Inhibitor"/>
    <property type="match status" value="1"/>
</dbReference>